<dbReference type="RefSeq" id="XP_044562126.1">
    <property type="nucleotide sequence ID" value="XM_044706706.1"/>
</dbReference>
<gene>
    <name evidence="7" type="ORF">FDP41_003405</name>
</gene>
<dbReference type="GO" id="GO:0051307">
    <property type="term" value="P:meiotic chromosome separation"/>
    <property type="evidence" value="ECO:0007669"/>
    <property type="project" value="TreeGrafter"/>
</dbReference>
<feature type="region of interest" description="Disordered" evidence="5">
    <location>
        <begin position="765"/>
        <end position="784"/>
    </location>
</feature>
<keyword evidence="4" id="KW-0159">Chromosome partition</keyword>
<evidence type="ECO:0000256" key="2">
    <source>
        <dbReference type="ARBA" id="ARBA00012489"/>
    </source>
</evidence>
<dbReference type="EMBL" id="VFQX01000034">
    <property type="protein sequence ID" value="KAF0977413.1"/>
    <property type="molecule type" value="Genomic_DNA"/>
</dbReference>
<evidence type="ECO:0000256" key="3">
    <source>
        <dbReference type="ARBA" id="ARBA00022801"/>
    </source>
</evidence>
<dbReference type="PANTHER" id="PTHR12792:SF0">
    <property type="entry name" value="SEPARIN"/>
    <property type="match status" value="1"/>
</dbReference>
<sequence>MQHVQALVDQFKKASEEYNHGLVAYQANNFEKAVTSLEQAKTLFQNVLNTPIPEKYADKFKVASDHLVKTFELLLRAQYKLPDAQFVEIQKGFIKLIRQHVSSGAFNEQKLQFLFQSYISCKLKAHKSPQQQQPIYTILEAIDSSFENRHLAFLRMELQAIEELNCQDVLFKENILVLQRLCEVLEKKEPNSSDIYLYKTKRILAYLHSYSGSQPVSDSQITKELEEVISLLSKQQTISSALDSPLVSSIIPFVIHLVTTFVSCMRFLEKQSSNIDELLSVNASNDTLSMKNKDVFSKILKGVFSGNLESMSSMLNSLTVNLSFADLISVFNKRDVLYITYLLISMIRFCTLYGFDETVLQIRKLFMKPLPSNADADIVKQCNNIINILNDHALHMNDQQSIVKDKLDAFQDFDFKRRFNCKYNDCYVQLANEISDKMSQHSQEDINSLSKFHYTHCKVAMKYDIQIAYQSLIKSMRYRGILEKEKRAETKLIDFITKKSTKSELKASFSLAQHFEHTYHTLLHYQQMIRIHEIRGNFSTCETCIRQALRFSIYVKCLSFTLSFLYHLARLKLNRHDFDDVETLVAIVKSLIVSDPKQSKNAIINKFAKEFVLLESTMLIMQNKDEEAESLLNHSENLKNDIGLELQKVILLLKRNDEEGAKEILQKLSKVVETDQTREETLWVKYYCNALNNNQSLNYEFRSTFGLAWNDVPIPLKKRILSHMRSDHLRNVKEEREFAFFSSMSMGIRLKHTLQDLLDFFNTPNNATSPTSSGSQDDTNDNNRGVEKMMRRLSLANEELQFSFMMDLKDLTTKNTFMDSLISILPSNISVCNICISDVMNNHRSDQDCIVLPISLTRNEDSYTKLNRLFSESAIKQTQLQYHKSSNSDPHLSSSSLSSYSNWKSYQALFGKDNNILHRMLLSFDHLQILSKESFTITDKSSWWKIRKELDEKLAKLCEYVEDLLFGPVKLLLIPRLMNEFDETLEDRCDTFINRLKEITSGLDIAFDVRIAKLMLKSFSAFREENDLVESIRYFILGDAAEYDASILSEIQTLFCNTFIQAFSDHEKRATTKEAMFRHCKRIESQKIKRKHIVFCLDKLIQQLPIETMPTIKNYPSSRMPSLLLLYYHLNRMTEINGEVKKNNVYYLLNPSGDLSASEDRFKPLFEQQRNWKGIIGKSPTEDDFYQALLDNDLLVYIGHGTGERYYNPHKIRKLSRCCPILLMGCSSGRLKEYGNYEPNGTVLSFLLAGSPFVIANLWDVTDKDIDRLTEFMLEKWLCNNAQNQSVCEVLSKARDTCLLPSLIGAATVCYGLPDLLIN</sequence>
<dbReference type="VEuPathDB" id="AmoebaDB:NfTy_071590"/>
<dbReference type="GeneID" id="68110623"/>
<dbReference type="PANTHER" id="PTHR12792">
    <property type="entry name" value="EXTRA SPINDLE POLES 1-RELATED"/>
    <property type="match status" value="1"/>
</dbReference>
<dbReference type="GO" id="GO:0005634">
    <property type="term" value="C:nucleus"/>
    <property type="evidence" value="ECO:0007669"/>
    <property type="project" value="InterPro"/>
</dbReference>
<dbReference type="VEuPathDB" id="AmoebaDB:FDP41_003405"/>
<evidence type="ECO:0000256" key="1">
    <source>
        <dbReference type="ARBA" id="ARBA00000451"/>
    </source>
</evidence>
<dbReference type="GO" id="GO:0004197">
    <property type="term" value="F:cysteine-type endopeptidase activity"/>
    <property type="evidence" value="ECO:0007669"/>
    <property type="project" value="InterPro"/>
</dbReference>
<dbReference type="GO" id="GO:0005737">
    <property type="term" value="C:cytoplasm"/>
    <property type="evidence" value="ECO:0007669"/>
    <property type="project" value="TreeGrafter"/>
</dbReference>
<dbReference type="PROSITE" id="PS51700">
    <property type="entry name" value="SEPARIN"/>
    <property type="match status" value="1"/>
</dbReference>
<keyword evidence="8" id="KW-1185">Reference proteome</keyword>
<organism evidence="7 8">
    <name type="scientific">Naegleria fowleri</name>
    <name type="common">Brain eating amoeba</name>
    <dbReference type="NCBI Taxonomy" id="5763"/>
    <lineage>
        <taxon>Eukaryota</taxon>
        <taxon>Discoba</taxon>
        <taxon>Heterolobosea</taxon>
        <taxon>Tetramitia</taxon>
        <taxon>Eutetramitia</taxon>
        <taxon>Vahlkampfiidae</taxon>
        <taxon>Naegleria</taxon>
    </lineage>
</organism>
<name>A0A6A5BHS5_NAEFO</name>
<keyword evidence="3" id="KW-0378">Hydrolase</keyword>
<proteinExistence type="predicted"/>
<reference evidence="7 8" key="1">
    <citation type="journal article" date="2019" name="Sci. Rep.">
        <title>Nanopore sequencing improves the draft genome of the human pathogenic amoeba Naegleria fowleri.</title>
        <authorList>
            <person name="Liechti N."/>
            <person name="Schurch N."/>
            <person name="Bruggmann R."/>
            <person name="Wittwer M."/>
        </authorList>
    </citation>
    <scope>NUCLEOTIDE SEQUENCE [LARGE SCALE GENOMIC DNA]</scope>
    <source>
        <strain evidence="7 8">ATCC 30894</strain>
    </source>
</reference>
<comment type="caution">
    <text evidence="7">The sequence shown here is derived from an EMBL/GenBank/DDBJ whole genome shotgun (WGS) entry which is preliminary data.</text>
</comment>
<dbReference type="GO" id="GO:0072686">
    <property type="term" value="C:mitotic spindle"/>
    <property type="evidence" value="ECO:0007669"/>
    <property type="project" value="TreeGrafter"/>
</dbReference>
<dbReference type="Pfam" id="PF03568">
    <property type="entry name" value="Separin_C"/>
    <property type="match status" value="1"/>
</dbReference>
<protein>
    <recommendedName>
        <fullName evidence="2">separase</fullName>
        <ecNumber evidence="2">3.4.22.49</ecNumber>
    </recommendedName>
</protein>
<dbReference type="EC" id="3.4.22.49" evidence="2"/>
<evidence type="ECO:0000256" key="4">
    <source>
        <dbReference type="ARBA" id="ARBA00022829"/>
    </source>
</evidence>
<evidence type="ECO:0000313" key="8">
    <source>
        <dbReference type="Proteomes" id="UP000444721"/>
    </source>
</evidence>
<dbReference type="InterPro" id="IPR005314">
    <property type="entry name" value="Peptidase_C50"/>
</dbReference>
<dbReference type="GO" id="GO:0006508">
    <property type="term" value="P:proteolysis"/>
    <property type="evidence" value="ECO:0007669"/>
    <property type="project" value="InterPro"/>
</dbReference>
<dbReference type="InterPro" id="IPR030397">
    <property type="entry name" value="SEPARIN_core_dom"/>
</dbReference>
<dbReference type="OMA" id="QMIRIHE"/>
<evidence type="ECO:0000256" key="5">
    <source>
        <dbReference type="SAM" id="MobiDB-lite"/>
    </source>
</evidence>
<feature type="compositionally biased region" description="Polar residues" evidence="5">
    <location>
        <begin position="765"/>
        <end position="777"/>
    </location>
</feature>
<dbReference type="Proteomes" id="UP000444721">
    <property type="component" value="Unassembled WGS sequence"/>
</dbReference>
<accession>A0A6A5BHS5</accession>
<dbReference type="OrthoDB" id="10255632at2759"/>
<evidence type="ECO:0000259" key="6">
    <source>
        <dbReference type="PROSITE" id="PS51700"/>
    </source>
</evidence>
<comment type="catalytic activity">
    <reaction evidence="1">
        <text>All bonds known to be hydrolyzed by this endopeptidase have arginine in P1 and an acidic residue in P4. P6 is often occupied by an acidic residue or by a hydroxy-amino-acid residue, the phosphorylation of which enhances cleavage.</text>
        <dbReference type="EC" id="3.4.22.49"/>
    </reaction>
</comment>
<feature type="domain" description="Peptidase C50" evidence="6">
    <location>
        <begin position="1142"/>
        <end position="1237"/>
    </location>
</feature>
<evidence type="ECO:0000313" key="7">
    <source>
        <dbReference type="EMBL" id="KAF0977413.1"/>
    </source>
</evidence>
<dbReference type="VEuPathDB" id="AmoebaDB:NF0062690"/>